<gene>
    <name evidence="1" type="ORF">ALQ49_05043</name>
</gene>
<comment type="caution">
    <text evidence="1">The sequence shown here is derived from an EMBL/GenBank/DDBJ whole genome shotgun (WGS) entry which is preliminary data.</text>
</comment>
<dbReference type="InterPro" id="IPR035920">
    <property type="entry name" value="YhbY-like_sf"/>
</dbReference>
<protein>
    <submittedName>
        <fullName evidence="1">Uncharacterized protein</fullName>
    </submittedName>
</protein>
<dbReference type="Gene3D" id="3.30.110.60">
    <property type="entry name" value="YhbY-like"/>
    <property type="match status" value="1"/>
</dbReference>
<dbReference type="PROSITE" id="PS51295">
    <property type="entry name" value="CRM"/>
    <property type="match status" value="1"/>
</dbReference>
<dbReference type="SMART" id="SM01103">
    <property type="entry name" value="CRS1_YhbY"/>
    <property type="match status" value="1"/>
</dbReference>
<accession>A0A0P9JI22</accession>
<dbReference type="SUPFAM" id="SSF75471">
    <property type="entry name" value="YhbY-like"/>
    <property type="match status" value="1"/>
</dbReference>
<name>A0A0P9JI22_9PSED</name>
<dbReference type="Pfam" id="PF01985">
    <property type="entry name" value="CRS1_YhbY"/>
    <property type="match status" value="1"/>
</dbReference>
<dbReference type="AlphaFoldDB" id="A0A0P9JI22"/>
<dbReference type="PANTHER" id="PTHR40065:SF3">
    <property type="entry name" value="RNA-BINDING PROTEIN YHBY"/>
    <property type="match status" value="1"/>
</dbReference>
<organism evidence="1 2">
    <name type="scientific">Pseudomonas syringae pv. apii</name>
    <dbReference type="NCBI Taxonomy" id="81036"/>
    <lineage>
        <taxon>Bacteria</taxon>
        <taxon>Pseudomonadati</taxon>
        <taxon>Pseudomonadota</taxon>
        <taxon>Gammaproteobacteria</taxon>
        <taxon>Pseudomonadales</taxon>
        <taxon>Pseudomonadaceae</taxon>
        <taxon>Pseudomonas</taxon>
    </lineage>
</organism>
<dbReference type="EMBL" id="RBPL01000092">
    <property type="protein sequence ID" value="RMN94220.1"/>
    <property type="molecule type" value="Genomic_DNA"/>
</dbReference>
<evidence type="ECO:0000313" key="2">
    <source>
        <dbReference type="Proteomes" id="UP000278062"/>
    </source>
</evidence>
<dbReference type="Proteomes" id="UP000278062">
    <property type="component" value="Unassembled WGS sequence"/>
</dbReference>
<dbReference type="PANTHER" id="PTHR40065">
    <property type="entry name" value="RNA-BINDING PROTEIN YHBY"/>
    <property type="match status" value="1"/>
</dbReference>
<evidence type="ECO:0000313" key="1">
    <source>
        <dbReference type="EMBL" id="RMN94220.1"/>
    </source>
</evidence>
<dbReference type="InterPro" id="IPR001890">
    <property type="entry name" value="RNA-binding_CRM"/>
</dbReference>
<proteinExistence type="predicted"/>
<sequence length="110" mass="12267">MRRRGQIMPLTPEQKKQYKSIGHHLKPVLTVADNGLTEGVLAELERALSDHELIKIKLNILDRESRLGAVAELCKAGSADLVQVIGKMALIYRKNPKVNKQLSNVHRAHG</sequence>
<dbReference type="GO" id="GO:0003723">
    <property type="term" value="F:RNA binding"/>
    <property type="evidence" value="ECO:0007669"/>
    <property type="project" value="UniProtKB-UniRule"/>
</dbReference>
<reference evidence="1 2" key="1">
    <citation type="submission" date="2018-08" db="EMBL/GenBank/DDBJ databases">
        <title>Recombination of ecologically and evolutionarily significant loci maintains genetic cohesion in the Pseudomonas syringae species complex.</title>
        <authorList>
            <person name="Dillon M."/>
            <person name="Thakur S."/>
            <person name="Almeida R.N.D."/>
            <person name="Weir B.S."/>
            <person name="Guttman D.S."/>
        </authorList>
    </citation>
    <scope>NUCLEOTIDE SEQUENCE [LARGE SCALE GENOMIC DNA]</scope>
    <source>
        <strain evidence="1 2">1089_5</strain>
    </source>
</reference>
<dbReference type="InterPro" id="IPR051925">
    <property type="entry name" value="RNA-binding_domain"/>
</dbReference>